<keyword evidence="4" id="KW-1185">Reference proteome</keyword>
<reference evidence="3" key="1">
    <citation type="journal article" date="2023" name="Mol. Phylogenet. Evol.">
        <title>Genome-scale phylogeny and comparative genomics of the fungal order Sordariales.</title>
        <authorList>
            <person name="Hensen N."/>
            <person name="Bonometti L."/>
            <person name="Westerberg I."/>
            <person name="Brannstrom I.O."/>
            <person name="Guillou S."/>
            <person name="Cros-Aarteil S."/>
            <person name="Calhoun S."/>
            <person name="Haridas S."/>
            <person name="Kuo A."/>
            <person name="Mondo S."/>
            <person name="Pangilinan J."/>
            <person name="Riley R."/>
            <person name="LaButti K."/>
            <person name="Andreopoulos B."/>
            <person name="Lipzen A."/>
            <person name="Chen C."/>
            <person name="Yan M."/>
            <person name="Daum C."/>
            <person name="Ng V."/>
            <person name="Clum A."/>
            <person name="Steindorff A."/>
            <person name="Ohm R.A."/>
            <person name="Martin F."/>
            <person name="Silar P."/>
            <person name="Natvig D.O."/>
            <person name="Lalanne C."/>
            <person name="Gautier V."/>
            <person name="Ament-Velasquez S.L."/>
            <person name="Kruys A."/>
            <person name="Hutchinson M.I."/>
            <person name="Powell A.J."/>
            <person name="Barry K."/>
            <person name="Miller A.N."/>
            <person name="Grigoriev I.V."/>
            <person name="Debuchy R."/>
            <person name="Gladieux P."/>
            <person name="Hiltunen Thoren M."/>
            <person name="Johannesson H."/>
        </authorList>
    </citation>
    <scope>NUCLEOTIDE SEQUENCE</scope>
    <source>
        <strain evidence="3">CBS 958.72</strain>
    </source>
</reference>
<comment type="caution">
    <text evidence="3">The sequence shown here is derived from an EMBL/GenBank/DDBJ whole genome shotgun (WGS) entry which is preliminary data.</text>
</comment>
<dbReference type="PANTHER" id="PTHR35043">
    <property type="entry name" value="TRANSCRIPTION FACTOR DOMAIN-CONTAINING PROTEIN"/>
    <property type="match status" value="1"/>
</dbReference>
<feature type="transmembrane region" description="Helical" evidence="2">
    <location>
        <begin position="236"/>
        <end position="255"/>
    </location>
</feature>
<keyword evidence="2" id="KW-0812">Transmembrane</keyword>
<evidence type="ECO:0000313" key="4">
    <source>
        <dbReference type="Proteomes" id="UP001287356"/>
    </source>
</evidence>
<feature type="compositionally biased region" description="Low complexity" evidence="1">
    <location>
        <begin position="67"/>
        <end position="80"/>
    </location>
</feature>
<sequence length="836" mass="90930">MQKEEEFESLELEARYYQSGNTLELSAGEQALLSRASGSRAQKTRPPSIGSEATEDLDEAPRGAKTAAGSAARGRHSANVPVPPEPEDDEGDENFEARAAALRAMLPAREKRNGRESQNWMEVEDALLLLLKRHKPRITYKKMHDEFFTNINRTQNSLERRISTLSKERRDKGIPMREQMRLLEQTALSSEQAPDSDTDFATRHLLCLALSHSALGQPGPRTTGWRTEPDGRGTSSLVVSCIVTLTLCVWSALHLNVPPRDRGLRRRALDKAKWVLYGIFAPELVVATAAAQFIVARWLKREIEADAKARALDTGSGSGSGSNPKHLDSHTWTTAQCFYAVMGGFAADVPSIDDDNTCQRVTITAEGVRLLSLLGRLPELHASQIEDKSKADWLAKSIVCAQAGWMVVQVVGRALQNLPVSLLELNTCGHVACALVIYLLWWSKPLDVQTPIVLTDADEDLLALMHLCSATSAVNGITNIRCFVHVANQEDERLWRLPSASDADHMPATPDAGGEAPSQITTYLSVGSPGSRNPSQFLGFSDLWSESGPSPTARSSSTHQDATTPAEPPGAGNRAFRYTFNLAAPAIAPECLVYYSAAYGPPHQPSLRHSKYCRLVFADAAKPQNPLPPAILQGASRAADALRAVCAARPTYAKYYFTFVREMGHFLGETDYVVAHAGNFPSLHNLGLGQVAIHRDRLRSVLALAAAAYGALHCAGWGGSAAHARLFPTAAERALWLASALTIAASGALPWAFFAARQLWPAFDRAVSGATPGIHIARVRAEKRAAIRAKAAAVYVVVGVFALARVFLVVEAFISLRDAPVEVYDTPRWTNFLPHL</sequence>
<organism evidence="3 4">
    <name type="scientific">Lasiosphaeria ovina</name>
    <dbReference type="NCBI Taxonomy" id="92902"/>
    <lineage>
        <taxon>Eukaryota</taxon>
        <taxon>Fungi</taxon>
        <taxon>Dikarya</taxon>
        <taxon>Ascomycota</taxon>
        <taxon>Pezizomycotina</taxon>
        <taxon>Sordariomycetes</taxon>
        <taxon>Sordariomycetidae</taxon>
        <taxon>Sordariales</taxon>
        <taxon>Lasiosphaeriaceae</taxon>
        <taxon>Lasiosphaeria</taxon>
    </lineage>
</organism>
<dbReference type="Proteomes" id="UP001287356">
    <property type="component" value="Unassembled WGS sequence"/>
</dbReference>
<reference evidence="3" key="2">
    <citation type="submission" date="2023-06" db="EMBL/GenBank/DDBJ databases">
        <authorList>
            <consortium name="Lawrence Berkeley National Laboratory"/>
            <person name="Haridas S."/>
            <person name="Hensen N."/>
            <person name="Bonometti L."/>
            <person name="Westerberg I."/>
            <person name="Brannstrom I.O."/>
            <person name="Guillou S."/>
            <person name="Cros-Aarteil S."/>
            <person name="Calhoun S."/>
            <person name="Kuo A."/>
            <person name="Mondo S."/>
            <person name="Pangilinan J."/>
            <person name="Riley R."/>
            <person name="Labutti K."/>
            <person name="Andreopoulos B."/>
            <person name="Lipzen A."/>
            <person name="Chen C."/>
            <person name="Yanf M."/>
            <person name="Daum C."/>
            <person name="Ng V."/>
            <person name="Clum A."/>
            <person name="Steindorff A."/>
            <person name="Ohm R."/>
            <person name="Martin F."/>
            <person name="Silar P."/>
            <person name="Natvig D."/>
            <person name="Lalanne C."/>
            <person name="Gautier V."/>
            <person name="Ament-Velasquez S.L."/>
            <person name="Kruys A."/>
            <person name="Hutchinson M.I."/>
            <person name="Powell A.J."/>
            <person name="Barry K."/>
            <person name="Miller A.N."/>
            <person name="Grigoriev I.V."/>
            <person name="Debuchy R."/>
            <person name="Gladieux P."/>
            <person name="Thoren M.H."/>
            <person name="Johannesson H."/>
        </authorList>
    </citation>
    <scope>NUCLEOTIDE SEQUENCE</scope>
    <source>
        <strain evidence="3">CBS 958.72</strain>
    </source>
</reference>
<keyword evidence="2" id="KW-0472">Membrane</keyword>
<gene>
    <name evidence="3" type="ORF">B0T24DRAFT_719095</name>
</gene>
<proteinExistence type="predicted"/>
<feature type="region of interest" description="Disordered" evidence="1">
    <location>
        <begin position="501"/>
        <end position="529"/>
    </location>
</feature>
<dbReference type="PANTHER" id="PTHR35043:SF7">
    <property type="entry name" value="TRANSCRIPTION FACTOR DOMAIN-CONTAINING PROTEIN"/>
    <property type="match status" value="1"/>
</dbReference>
<keyword evidence="2" id="KW-1133">Transmembrane helix</keyword>
<feature type="compositionally biased region" description="Polar residues" evidence="1">
    <location>
        <begin position="518"/>
        <end position="529"/>
    </location>
</feature>
<feature type="compositionally biased region" description="Polar residues" evidence="1">
    <location>
        <begin position="547"/>
        <end position="563"/>
    </location>
</feature>
<dbReference type="EMBL" id="JAULSN010000003">
    <property type="protein sequence ID" value="KAK3376814.1"/>
    <property type="molecule type" value="Genomic_DNA"/>
</dbReference>
<accession>A0AAE0NBR6</accession>
<evidence type="ECO:0000256" key="1">
    <source>
        <dbReference type="SAM" id="MobiDB-lite"/>
    </source>
</evidence>
<evidence type="ECO:0000256" key="2">
    <source>
        <dbReference type="SAM" id="Phobius"/>
    </source>
</evidence>
<name>A0AAE0NBR6_9PEZI</name>
<feature type="transmembrane region" description="Helical" evidence="2">
    <location>
        <begin position="792"/>
        <end position="814"/>
    </location>
</feature>
<feature type="transmembrane region" description="Helical" evidence="2">
    <location>
        <begin position="275"/>
        <end position="299"/>
    </location>
</feature>
<feature type="transmembrane region" description="Helical" evidence="2">
    <location>
        <begin position="734"/>
        <end position="756"/>
    </location>
</feature>
<feature type="region of interest" description="Disordered" evidence="1">
    <location>
        <begin position="546"/>
        <end position="570"/>
    </location>
</feature>
<evidence type="ECO:0000313" key="3">
    <source>
        <dbReference type="EMBL" id="KAK3376814.1"/>
    </source>
</evidence>
<feature type="region of interest" description="Disordered" evidence="1">
    <location>
        <begin position="34"/>
        <end position="92"/>
    </location>
</feature>
<protein>
    <submittedName>
        <fullName evidence="3">Uncharacterized protein</fullName>
    </submittedName>
</protein>
<dbReference type="AlphaFoldDB" id="A0AAE0NBR6"/>